<keyword evidence="3" id="KW-0597">Phosphoprotein</keyword>
<feature type="domain" description="OmpR/PhoB-type" evidence="11">
    <location>
        <begin position="119"/>
        <end position="223"/>
    </location>
</feature>
<keyword evidence="6 9" id="KW-0238">DNA-binding</keyword>
<evidence type="ECO:0000256" key="5">
    <source>
        <dbReference type="ARBA" id="ARBA00023015"/>
    </source>
</evidence>
<dbReference type="Pfam" id="PF00072">
    <property type="entry name" value="Response_reg"/>
    <property type="match status" value="1"/>
</dbReference>
<keyword evidence="5" id="KW-0805">Transcription regulation</keyword>
<evidence type="ECO:0000256" key="1">
    <source>
        <dbReference type="ARBA" id="ARBA00004496"/>
    </source>
</evidence>
<sequence>MKNILIVDQDEPSTVLLKEELETHHFNVTTAFNDQEAADKLGCGQPDIIALNIGPSIVAGTILSHLNTTPVIVTSSVNTEQERIRAFEYGADDFLTKPFSVKELIVRINAIKRRINLVKKELDTDNHQSQVIHFDPSCFKVSISSKDVLFTQTEFKIFQYLFERKGQVIDKHELQLRVLNKEYGQFDRNLDMHISNARRKLAATQLPKSLINTVRGKGYVFVDQPY</sequence>
<evidence type="ECO:0000256" key="4">
    <source>
        <dbReference type="ARBA" id="ARBA00023012"/>
    </source>
</evidence>
<dbReference type="InterPro" id="IPR016032">
    <property type="entry name" value="Sig_transdc_resp-reg_C-effctor"/>
</dbReference>
<evidence type="ECO:0000313" key="13">
    <source>
        <dbReference type="Proteomes" id="UP001529491"/>
    </source>
</evidence>
<proteinExistence type="predicted"/>
<dbReference type="InterPro" id="IPR001867">
    <property type="entry name" value="OmpR/PhoB-type_DNA-bd"/>
</dbReference>
<evidence type="ECO:0000256" key="7">
    <source>
        <dbReference type="ARBA" id="ARBA00023163"/>
    </source>
</evidence>
<dbReference type="Gene3D" id="3.40.50.2300">
    <property type="match status" value="1"/>
</dbReference>
<dbReference type="SMART" id="SM00862">
    <property type="entry name" value="Trans_reg_C"/>
    <property type="match status" value="1"/>
</dbReference>
<organism evidence="12 13">
    <name type="scientific">Shewanella youngdeokensis</name>
    <dbReference type="NCBI Taxonomy" id="2999068"/>
    <lineage>
        <taxon>Bacteria</taxon>
        <taxon>Pseudomonadati</taxon>
        <taxon>Pseudomonadota</taxon>
        <taxon>Gammaproteobacteria</taxon>
        <taxon>Alteromonadales</taxon>
        <taxon>Shewanellaceae</taxon>
        <taxon>Shewanella</taxon>
    </lineage>
</organism>
<dbReference type="PANTHER" id="PTHR48111">
    <property type="entry name" value="REGULATOR OF RPOS"/>
    <property type="match status" value="1"/>
</dbReference>
<evidence type="ECO:0000256" key="6">
    <source>
        <dbReference type="ARBA" id="ARBA00023125"/>
    </source>
</evidence>
<protein>
    <submittedName>
        <fullName evidence="12">Response regulator transcription factor</fullName>
    </submittedName>
</protein>
<dbReference type="PANTHER" id="PTHR48111:SF39">
    <property type="entry name" value="TRANSCRIPTIONAL REGULATORY PROTEIN CPXR"/>
    <property type="match status" value="1"/>
</dbReference>
<dbReference type="InterPro" id="IPR036388">
    <property type="entry name" value="WH-like_DNA-bd_sf"/>
</dbReference>
<dbReference type="SMART" id="SM00448">
    <property type="entry name" value="REC"/>
    <property type="match status" value="1"/>
</dbReference>
<dbReference type="Gene3D" id="1.10.10.10">
    <property type="entry name" value="Winged helix-like DNA-binding domain superfamily/Winged helix DNA-binding domain"/>
    <property type="match status" value="1"/>
</dbReference>
<evidence type="ECO:0000256" key="9">
    <source>
        <dbReference type="PROSITE-ProRule" id="PRU01091"/>
    </source>
</evidence>
<name>A0ABZ0JTU3_9GAMM</name>
<dbReference type="EMBL" id="CP136522">
    <property type="protein sequence ID" value="WOT03636.1"/>
    <property type="molecule type" value="Genomic_DNA"/>
</dbReference>
<dbReference type="PROSITE" id="PS50110">
    <property type="entry name" value="RESPONSE_REGULATORY"/>
    <property type="match status" value="1"/>
</dbReference>
<gene>
    <name evidence="12" type="ORF">RGE70_09720</name>
</gene>
<keyword evidence="7" id="KW-0804">Transcription</keyword>
<keyword evidence="13" id="KW-1185">Reference proteome</keyword>
<keyword evidence="4" id="KW-0902">Two-component regulatory system</keyword>
<evidence type="ECO:0000256" key="3">
    <source>
        <dbReference type="ARBA" id="ARBA00022553"/>
    </source>
</evidence>
<evidence type="ECO:0000259" key="10">
    <source>
        <dbReference type="PROSITE" id="PS50110"/>
    </source>
</evidence>
<accession>A0ABZ0JTU3</accession>
<dbReference type="Proteomes" id="UP001529491">
    <property type="component" value="Chromosome"/>
</dbReference>
<reference evidence="12 13" key="1">
    <citation type="submission" date="2023-10" db="EMBL/GenBank/DDBJ databases">
        <title>Complete genome sequence of Shewanella sp. DAU334.</title>
        <authorList>
            <person name="Lee Y.-S."/>
            <person name="Jeong H.-R."/>
            <person name="Hwang E.-J."/>
            <person name="Choi Y.-L."/>
            <person name="Kim G.-D."/>
        </authorList>
    </citation>
    <scope>NUCLEOTIDE SEQUENCE [LARGE SCALE GENOMIC DNA]</scope>
    <source>
        <strain evidence="12 13">DAU334</strain>
    </source>
</reference>
<feature type="domain" description="Response regulatory" evidence="10">
    <location>
        <begin position="3"/>
        <end position="112"/>
    </location>
</feature>
<feature type="DNA-binding region" description="OmpR/PhoB-type" evidence="9">
    <location>
        <begin position="119"/>
        <end position="223"/>
    </location>
</feature>
<dbReference type="InterPro" id="IPR039420">
    <property type="entry name" value="WalR-like"/>
</dbReference>
<dbReference type="PROSITE" id="PS51755">
    <property type="entry name" value="OMPR_PHOB"/>
    <property type="match status" value="1"/>
</dbReference>
<dbReference type="RefSeq" id="WP_310471261.1">
    <property type="nucleotide sequence ID" value="NZ_CP136522.1"/>
</dbReference>
<keyword evidence="2" id="KW-0963">Cytoplasm</keyword>
<comment type="subcellular location">
    <subcellularLocation>
        <location evidence="1">Cytoplasm</location>
    </subcellularLocation>
</comment>
<dbReference type="Pfam" id="PF00486">
    <property type="entry name" value="Trans_reg_C"/>
    <property type="match status" value="1"/>
</dbReference>
<dbReference type="CDD" id="cd00383">
    <property type="entry name" value="trans_reg_C"/>
    <property type="match status" value="1"/>
</dbReference>
<dbReference type="Gene3D" id="6.10.250.690">
    <property type="match status" value="1"/>
</dbReference>
<evidence type="ECO:0000259" key="11">
    <source>
        <dbReference type="PROSITE" id="PS51755"/>
    </source>
</evidence>
<evidence type="ECO:0000256" key="2">
    <source>
        <dbReference type="ARBA" id="ARBA00022490"/>
    </source>
</evidence>
<evidence type="ECO:0000256" key="8">
    <source>
        <dbReference type="PROSITE-ProRule" id="PRU00169"/>
    </source>
</evidence>
<evidence type="ECO:0000313" key="12">
    <source>
        <dbReference type="EMBL" id="WOT03636.1"/>
    </source>
</evidence>
<dbReference type="SUPFAM" id="SSF46894">
    <property type="entry name" value="C-terminal effector domain of the bipartite response regulators"/>
    <property type="match status" value="1"/>
</dbReference>
<comment type="caution">
    <text evidence="8">Lacks conserved residue(s) required for the propagation of feature annotation.</text>
</comment>
<dbReference type="InterPro" id="IPR001789">
    <property type="entry name" value="Sig_transdc_resp-reg_receiver"/>
</dbReference>
<dbReference type="SUPFAM" id="SSF52172">
    <property type="entry name" value="CheY-like"/>
    <property type="match status" value="1"/>
</dbReference>
<dbReference type="InterPro" id="IPR011006">
    <property type="entry name" value="CheY-like_superfamily"/>
</dbReference>